<reference evidence="2" key="1">
    <citation type="submission" date="2011-12" db="EMBL/GenBank/DDBJ databases">
        <authorList>
            <consortium name="The Broad Institute Genome Sequencing Platform"/>
            <person name="Russ C."/>
            <person name="Tyler B."/>
            <person name="Panabieres F."/>
            <person name="Shan W."/>
            <person name="Tripathy S."/>
            <person name="Grunwald N."/>
            <person name="Machado M."/>
            <person name="Young S.K."/>
            <person name="Zeng Q."/>
            <person name="Gargeya S."/>
            <person name="Fitzgerald M."/>
            <person name="Haas B."/>
            <person name="Abouelleil A."/>
            <person name="Alvarado L."/>
            <person name="Arachchi H.M."/>
            <person name="Berlin A."/>
            <person name="Chapman S.B."/>
            <person name="Gearin G."/>
            <person name="Goldberg J."/>
            <person name="Griggs A."/>
            <person name="Gujja S."/>
            <person name="Hansen M."/>
            <person name="Heiman D."/>
            <person name="Howarth C."/>
            <person name="Larimer J."/>
            <person name="Lui A."/>
            <person name="MacDonald P.J.P."/>
            <person name="McCowen C."/>
            <person name="Montmayeur A."/>
            <person name="Murphy C."/>
            <person name="Neiman D."/>
            <person name="Pearson M."/>
            <person name="Priest M."/>
            <person name="Roberts A."/>
            <person name="Saif S."/>
            <person name="Shea T."/>
            <person name="Sisk P."/>
            <person name="Stolte C."/>
            <person name="Sykes S."/>
            <person name="Wortman J."/>
            <person name="Nusbaum C."/>
            <person name="Birren B."/>
        </authorList>
    </citation>
    <scope>NUCLEOTIDE SEQUENCE [LARGE SCALE GENOMIC DNA]</scope>
    <source>
        <strain evidence="2">INRA-310</strain>
    </source>
</reference>
<dbReference type="GO" id="GO:0003676">
    <property type="term" value="F:nucleic acid binding"/>
    <property type="evidence" value="ECO:0007669"/>
    <property type="project" value="InterPro"/>
</dbReference>
<name>W2PDA3_PHYN3</name>
<dbReference type="Gene3D" id="3.30.420.10">
    <property type="entry name" value="Ribonuclease H-like superfamily/Ribonuclease H"/>
    <property type="match status" value="1"/>
</dbReference>
<dbReference type="OrthoDB" id="92412at2759"/>
<dbReference type="SUPFAM" id="SSF53098">
    <property type="entry name" value="Ribonuclease H-like"/>
    <property type="match status" value="1"/>
</dbReference>
<dbReference type="Proteomes" id="UP000018817">
    <property type="component" value="Unassembled WGS sequence"/>
</dbReference>
<dbReference type="EMBL" id="KI669769">
    <property type="protein sequence ID" value="ETM97999.1"/>
    <property type="molecule type" value="Genomic_DNA"/>
</dbReference>
<dbReference type="AlphaFoldDB" id="W2PDA3"/>
<organism evidence="1 2">
    <name type="scientific">Phytophthora nicotianae (strain INRA-310)</name>
    <name type="common">Phytophthora parasitica</name>
    <dbReference type="NCBI Taxonomy" id="761204"/>
    <lineage>
        <taxon>Eukaryota</taxon>
        <taxon>Sar</taxon>
        <taxon>Stramenopiles</taxon>
        <taxon>Oomycota</taxon>
        <taxon>Peronosporomycetes</taxon>
        <taxon>Peronosporales</taxon>
        <taxon>Peronosporaceae</taxon>
        <taxon>Phytophthora</taxon>
    </lineage>
</organism>
<dbReference type="STRING" id="761204.W2PDA3"/>
<gene>
    <name evidence="1" type="ORF">PPTG_24765</name>
</gene>
<accession>W2PDA3</accession>
<sequence length="150" mass="17209">MLKHLTARLKLQQHFTPWLNGIVERLNKDVLQVFRAFLMKYVIDEFEWPYLLSAIQASLNQPPVQPLARHTHVEVLTGLPVSSAFYTIVVGESGDERVIEISDMDEKLILNVCYSTLVTRPIKALIINRVNHPLHGLHLQVADAKEHKRL</sequence>
<proteinExistence type="predicted"/>
<evidence type="ECO:0000313" key="1">
    <source>
        <dbReference type="EMBL" id="ETM97999.1"/>
    </source>
</evidence>
<protein>
    <recommendedName>
        <fullName evidence="3">Integrase catalytic domain-containing protein</fullName>
    </recommendedName>
</protein>
<evidence type="ECO:0008006" key="3">
    <source>
        <dbReference type="Google" id="ProtNLM"/>
    </source>
</evidence>
<evidence type="ECO:0000313" key="2">
    <source>
        <dbReference type="Proteomes" id="UP000018817"/>
    </source>
</evidence>
<dbReference type="InterPro" id="IPR036397">
    <property type="entry name" value="RNaseH_sf"/>
</dbReference>
<dbReference type="GeneID" id="20193364"/>
<dbReference type="VEuPathDB" id="FungiDB:PPTG_24765"/>
<dbReference type="InterPro" id="IPR012337">
    <property type="entry name" value="RNaseH-like_sf"/>
</dbReference>
<reference evidence="1 2" key="2">
    <citation type="submission" date="2013-11" db="EMBL/GenBank/DDBJ databases">
        <title>The Genome Sequence of Phytophthora parasitica INRA-310.</title>
        <authorList>
            <consortium name="The Broad Institute Genomics Platform"/>
            <person name="Russ C."/>
            <person name="Tyler B."/>
            <person name="Panabieres F."/>
            <person name="Shan W."/>
            <person name="Tripathy S."/>
            <person name="Grunwald N."/>
            <person name="Machado M."/>
            <person name="Johnson C.S."/>
            <person name="Arredondo F."/>
            <person name="Hong C."/>
            <person name="Coffey M."/>
            <person name="Young S.K."/>
            <person name="Zeng Q."/>
            <person name="Gargeya S."/>
            <person name="Fitzgerald M."/>
            <person name="Abouelleil A."/>
            <person name="Alvarado L."/>
            <person name="Chapman S.B."/>
            <person name="Gainer-Dewar J."/>
            <person name="Goldberg J."/>
            <person name="Griggs A."/>
            <person name="Gujja S."/>
            <person name="Hansen M."/>
            <person name="Howarth C."/>
            <person name="Imamovic A."/>
            <person name="Ireland A."/>
            <person name="Larimer J."/>
            <person name="McCowan C."/>
            <person name="Murphy C."/>
            <person name="Pearson M."/>
            <person name="Poon T.W."/>
            <person name="Priest M."/>
            <person name="Roberts A."/>
            <person name="Saif S."/>
            <person name="Shea T."/>
            <person name="Sykes S."/>
            <person name="Wortman J."/>
            <person name="Nusbaum C."/>
            <person name="Birren B."/>
        </authorList>
    </citation>
    <scope>NUCLEOTIDE SEQUENCE [LARGE SCALE GENOMIC DNA]</scope>
    <source>
        <strain evidence="1 2">INRA-310</strain>
    </source>
</reference>
<dbReference type="RefSeq" id="XP_008916705.1">
    <property type="nucleotide sequence ID" value="XM_008918457.1"/>
</dbReference>